<dbReference type="AlphaFoldDB" id="A0A4Y2D8B0"/>
<proteinExistence type="predicted"/>
<reference evidence="1 2" key="1">
    <citation type="journal article" date="2019" name="Sci. Rep.">
        <title>Orb-weaving spider Araneus ventricosus genome elucidates the spidroin gene catalogue.</title>
        <authorList>
            <person name="Kono N."/>
            <person name="Nakamura H."/>
            <person name="Ohtoshi R."/>
            <person name="Moran D.A.P."/>
            <person name="Shinohara A."/>
            <person name="Yoshida Y."/>
            <person name="Fujiwara M."/>
            <person name="Mori M."/>
            <person name="Tomita M."/>
            <person name="Arakawa K."/>
        </authorList>
    </citation>
    <scope>NUCLEOTIDE SEQUENCE [LARGE SCALE GENOMIC DNA]</scope>
</reference>
<dbReference type="OrthoDB" id="6159421at2759"/>
<keyword evidence="2" id="KW-1185">Reference proteome</keyword>
<dbReference type="EMBL" id="BGPR01000312">
    <property type="protein sequence ID" value="GBM12326.1"/>
    <property type="molecule type" value="Genomic_DNA"/>
</dbReference>
<dbReference type="Proteomes" id="UP000499080">
    <property type="component" value="Unassembled WGS sequence"/>
</dbReference>
<evidence type="ECO:0000313" key="1">
    <source>
        <dbReference type="EMBL" id="GBM12326.1"/>
    </source>
</evidence>
<sequence>MLGYYARIKKIDFVNKQNDHGVIQAESLFTAFIVVHNLPIACADHGPLFRKMFPDSETAKKYGCARTKTSAIIAEMGKTEKNAIISTLKKVTFSIATDGSNKGDFKLYPLVATFHNEETQKIESSLLSTSELEGDNTQEIVLPILY</sequence>
<organism evidence="1 2">
    <name type="scientific">Araneus ventricosus</name>
    <name type="common">Orbweaver spider</name>
    <name type="synonym">Epeira ventricosa</name>
    <dbReference type="NCBI Taxonomy" id="182803"/>
    <lineage>
        <taxon>Eukaryota</taxon>
        <taxon>Metazoa</taxon>
        <taxon>Ecdysozoa</taxon>
        <taxon>Arthropoda</taxon>
        <taxon>Chelicerata</taxon>
        <taxon>Arachnida</taxon>
        <taxon>Araneae</taxon>
        <taxon>Araneomorphae</taxon>
        <taxon>Entelegynae</taxon>
        <taxon>Araneoidea</taxon>
        <taxon>Araneidae</taxon>
        <taxon>Araneus</taxon>
    </lineage>
</organism>
<accession>A0A4Y2D8B0</accession>
<protein>
    <recommendedName>
        <fullName evidence="3">DUF4371 domain-containing protein</fullName>
    </recommendedName>
</protein>
<dbReference type="PANTHER" id="PTHR37162">
    <property type="entry name" value="HAT FAMILY DIMERISATION DOMAINCONTAINING PROTEIN-RELATED"/>
    <property type="match status" value="1"/>
</dbReference>
<name>A0A4Y2D8B0_ARAVE</name>
<comment type="caution">
    <text evidence="1">The sequence shown here is derived from an EMBL/GenBank/DDBJ whole genome shotgun (WGS) entry which is preliminary data.</text>
</comment>
<dbReference type="PANTHER" id="PTHR37162:SF10">
    <property type="entry name" value="DUF4371 DOMAIN-CONTAINING PROTEIN"/>
    <property type="match status" value="1"/>
</dbReference>
<evidence type="ECO:0000313" key="2">
    <source>
        <dbReference type="Proteomes" id="UP000499080"/>
    </source>
</evidence>
<gene>
    <name evidence="1" type="ORF">AVEN_116770_1</name>
</gene>
<evidence type="ECO:0008006" key="3">
    <source>
        <dbReference type="Google" id="ProtNLM"/>
    </source>
</evidence>